<evidence type="ECO:0000256" key="4">
    <source>
        <dbReference type="SAM" id="SignalP"/>
    </source>
</evidence>
<dbReference type="SUPFAM" id="SSF51445">
    <property type="entry name" value="(Trans)glycosidases"/>
    <property type="match status" value="1"/>
</dbReference>
<feature type="domain" description="Glycoside hydrolase family 2 immunoglobulin-like beta-sandwich" evidence="5">
    <location>
        <begin position="409"/>
        <end position="517"/>
    </location>
</feature>
<dbReference type="Gene3D" id="2.60.120.260">
    <property type="entry name" value="Galactose-binding domain-like"/>
    <property type="match status" value="1"/>
</dbReference>
<dbReference type="Pfam" id="PF00703">
    <property type="entry name" value="Glyco_hydro_2"/>
    <property type="match status" value="1"/>
</dbReference>
<dbReference type="Pfam" id="PF02836">
    <property type="entry name" value="Glyco_hydro_2_C"/>
    <property type="match status" value="1"/>
</dbReference>
<dbReference type="InterPro" id="IPR008979">
    <property type="entry name" value="Galactose-bd-like_sf"/>
</dbReference>
<feature type="chain" id="PRO_5027025120" evidence="4">
    <location>
        <begin position="27"/>
        <end position="1684"/>
    </location>
</feature>
<dbReference type="InterPro" id="IPR006102">
    <property type="entry name" value="Ig-like_GH2"/>
</dbReference>
<dbReference type="InterPro" id="IPR051913">
    <property type="entry name" value="GH2_Domain-Containing"/>
</dbReference>
<evidence type="ECO:0000259" key="5">
    <source>
        <dbReference type="Pfam" id="PF00703"/>
    </source>
</evidence>
<dbReference type="RefSeq" id="WP_171473941.1">
    <property type="nucleotide sequence ID" value="NZ_CP053452.2"/>
</dbReference>
<evidence type="ECO:0000256" key="3">
    <source>
        <dbReference type="ARBA" id="ARBA00023295"/>
    </source>
</evidence>
<dbReference type="EMBL" id="CP053452">
    <property type="protein sequence ID" value="QJW98863.1"/>
    <property type="molecule type" value="Genomic_DNA"/>
</dbReference>
<evidence type="ECO:0000313" key="8">
    <source>
        <dbReference type="Proteomes" id="UP000503447"/>
    </source>
</evidence>
<dbReference type="InterPro" id="IPR036156">
    <property type="entry name" value="Beta-gal/glucu_dom_sf"/>
</dbReference>
<reference evidence="8" key="1">
    <citation type="submission" date="2020-05" db="EMBL/GenBank/DDBJ databases">
        <title>Frigoriglobus tundricola gen. nov., sp. nov., a psychrotolerant cellulolytic planctomycete of the family Gemmataceae with two divergent copies of 16S rRNA gene.</title>
        <authorList>
            <person name="Kulichevskaya I.S."/>
            <person name="Ivanova A.A."/>
            <person name="Naumoff D.G."/>
            <person name="Beletsky A.V."/>
            <person name="Rijpstra W.I.C."/>
            <person name="Sinninghe Damste J.S."/>
            <person name="Mardanov A.V."/>
            <person name="Ravin N.V."/>
            <person name="Dedysh S.N."/>
        </authorList>
    </citation>
    <scope>NUCLEOTIDE SEQUENCE [LARGE SCALE GENOMIC DNA]</scope>
    <source>
        <strain evidence="8">PL17</strain>
    </source>
</reference>
<sequence length="1684" mass="184486">MSHLFPHRRFAAVVSAVLCVHALGHAAEPAPFVWIEAEQPGPGSFPVKPAEAARPNWLSAGKWVFLSIDAKDVAQQVPAGGAVLKYPFVAPTDGAYEVWHRAGMEYVRSPFEWRVGAGEWVTVRPKDPKFQTIDLMELSTWNEIGWLKMGNQELKKGDHTLEIRVPIPKDARGGPDRVLYASDCFCLSAGRFHPHSKFKPGEPDRDAADEKAAEQVFALPTATAGERSAVNLNGVWEVCRHDEALPGPVAEPIADFPAEPRWKAITVPGDKNATPELLFAHRIWYRCRVDVPAALAGRSFVLTFPQNSLNTTVAVNGVPCGFGKHPYVRFDVDVTKGIKPGQVNEIRVGVRDYWYGYSASPTNPMKLREKFNLPPDFARMGFQDLAYPLWGSQQSGILVTPTLTSCGAVYAEDVFVKPSTAEKRLAAEVTLANSTSADATGEVLCEAVDPKTGAVAKALPARPFSVPAGKALSVEVSGEWTDPKLWWPDAPHLYDLRTTTKVGGKVVDVRHTTFGFRQWGTDGKHFTLNGVRWRGWNVASSSGTTPDEWLAYYRKTNQTTMRLSGATQGGPRPFFGMAPDEALDWTDRNGVPVRRCGILDGEAIGSMAVENDPELKKLYKSEIKMELMNNWVEQMAAQVRGERNHPSVQIWSIENEWLFINCINLYGGRMDEFEREVVRCTKAVRAVDPTRPVMTDGGGANKNQSMPVHGNHYVALDAPGGMTAYPGLAYQPHPTGGGRGRWVWDEKRPRYLGEDLFFTGNHPELATIGGEVATTGKSGTLPACGLLLSILQQGYRWAEYAAWDFYLGPGDADDSQWRYFAPRVALCWEWDWTFPTGGPVKRTIGLFNDTRHADPITFAWELTVGGKRGAGETKAFTVAPGMREVVEITLPVPTVTGRAEGELILTLSVGGKEVFRDTKAVSILNPTPATVSDAKALAVYDPAGTVTAALKADHVPFTAVANLKTLPEAAKVLLIGRDAVDPAESTSSRLAAFASSGRAVIVLDQERPLKFQALPAQIEATTEDGRVAFPEDTGHPVFRNLRDKDFFTWGKDERVYRNAYRKPTRGARSLLQCGDTLRNAALVEVPTGKGVMLLSQLLIGEQVEGNAAARQLLWNLIDYAARYEQVIRPATTVVGGAPLLAQTLEMTGLKSAPATDPLAALTPGGVVVLHASPANLKVLAENPAKVEAFTKSGGWLVLNGLTPEGLASYNKLVGWDHVIRPFKRERVTLPPVRRPVAAGVTGGDVTMYSSKRVFDWTEGNYVVDDEFTFVVDSDEIAPFCTSPFFAYDKIVNGFTNADGWPLVINFPLNKDRSPSDVVINFPREETVTEFTWIGNTNYWPQTKIELIFDGDTKDVRSYDVKPNGDPQVLAVAPARKAKQMTLRIAGWREVPGKGPLIGIDNIYIKVRRPAEFYERVKPLVNVGGMMEYPRGAGGIVLCNLNFKATEEVPLNADKKRAILAAVLRNLNAPFAGRTVIAGANLEYRALDLSQHATAFRDDKGWFGDKKFTFRDLPTGIQTMAGVPYDVYGFATSPVPTVVVLDGPGVPGNLPKEVKGIPVNRKADAVFFLMAARIDRRRNPNEVKNGTKLELARFVVRYADGKVDEVPVYAELQIENYPQKTPAAVPGAQTAWTRPYEGTDQSAVAYSLQWTNPRPDAEIKSIDLLPGKDKAGVPALLALTAASAR</sequence>
<keyword evidence="3" id="KW-0326">Glycosidase</keyword>
<dbReference type="GO" id="GO:0004553">
    <property type="term" value="F:hydrolase activity, hydrolyzing O-glycosyl compounds"/>
    <property type="evidence" value="ECO:0007669"/>
    <property type="project" value="InterPro"/>
</dbReference>
<evidence type="ECO:0000256" key="1">
    <source>
        <dbReference type="ARBA" id="ARBA00007401"/>
    </source>
</evidence>
<feature type="domain" description="Glycoside hydrolase family 2 catalytic" evidence="6">
    <location>
        <begin position="582"/>
        <end position="701"/>
    </location>
</feature>
<evidence type="ECO:0000259" key="6">
    <source>
        <dbReference type="Pfam" id="PF02836"/>
    </source>
</evidence>
<keyword evidence="8" id="KW-1185">Reference proteome</keyword>
<dbReference type="SUPFAM" id="SSF49785">
    <property type="entry name" value="Galactose-binding domain-like"/>
    <property type="match status" value="1"/>
</dbReference>
<proteinExistence type="inferred from homology"/>
<dbReference type="KEGG" id="ftj:FTUN_6458"/>
<dbReference type="InterPro" id="IPR017853">
    <property type="entry name" value="GH"/>
</dbReference>
<dbReference type="Proteomes" id="UP000503447">
    <property type="component" value="Chromosome"/>
</dbReference>
<keyword evidence="4" id="KW-0732">Signal</keyword>
<dbReference type="Gene3D" id="2.60.40.10">
    <property type="entry name" value="Immunoglobulins"/>
    <property type="match status" value="1"/>
</dbReference>
<gene>
    <name evidence="7" type="ORF">FTUN_6458</name>
</gene>
<dbReference type="InterPro" id="IPR013783">
    <property type="entry name" value="Ig-like_fold"/>
</dbReference>
<keyword evidence="2 7" id="KW-0378">Hydrolase</keyword>
<dbReference type="Gene3D" id="3.20.20.80">
    <property type="entry name" value="Glycosidases"/>
    <property type="match status" value="1"/>
</dbReference>
<dbReference type="PANTHER" id="PTHR42732:SF1">
    <property type="entry name" value="BETA-MANNOSIDASE"/>
    <property type="match status" value="1"/>
</dbReference>
<comment type="similarity">
    <text evidence="1">Belongs to the glycosyl hydrolase 2 family.</text>
</comment>
<feature type="signal peptide" evidence="4">
    <location>
        <begin position="1"/>
        <end position="26"/>
    </location>
</feature>
<dbReference type="InterPro" id="IPR006103">
    <property type="entry name" value="Glyco_hydro_2_cat"/>
</dbReference>
<dbReference type="GO" id="GO:0005975">
    <property type="term" value="P:carbohydrate metabolic process"/>
    <property type="evidence" value="ECO:0007669"/>
    <property type="project" value="InterPro"/>
</dbReference>
<dbReference type="SUPFAM" id="SSF49303">
    <property type="entry name" value="beta-Galactosidase/glucuronidase domain"/>
    <property type="match status" value="1"/>
</dbReference>
<evidence type="ECO:0000313" key="7">
    <source>
        <dbReference type="EMBL" id="QJW98863.1"/>
    </source>
</evidence>
<accession>A0A6M5Z060</accession>
<protein>
    <submittedName>
        <fullName evidence="7">Retaining glycoside hydrolase</fullName>
    </submittedName>
</protein>
<dbReference type="PANTHER" id="PTHR42732">
    <property type="entry name" value="BETA-GALACTOSIDASE"/>
    <property type="match status" value="1"/>
</dbReference>
<organism evidence="7 8">
    <name type="scientific">Frigoriglobus tundricola</name>
    <dbReference type="NCBI Taxonomy" id="2774151"/>
    <lineage>
        <taxon>Bacteria</taxon>
        <taxon>Pseudomonadati</taxon>
        <taxon>Planctomycetota</taxon>
        <taxon>Planctomycetia</taxon>
        <taxon>Gemmatales</taxon>
        <taxon>Gemmataceae</taxon>
        <taxon>Frigoriglobus</taxon>
    </lineage>
</organism>
<name>A0A6M5Z060_9BACT</name>
<evidence type="ECO:0000256" key="2">
    <source>
        <dbReference type="ARBA" id="ARBA00022801"/>
    </source>
</evidence>